<dbReference type="Gene3D" id="3.40.50.150">
    <property type="entry name" value="Vaccinia Virus protein VP39"/>
    <property type="match status" value="1"/>
</dbReference>
<proteinExistence type="predicted"/>
<dbReference type="GO" id="GO:0008168">
    <property type="term" value="F:methyltransferase activity"/>
    <property type="evidence" value="ECO:0007669"/>
    <property type="project" value="UniProtKB-KW"/>
</dbReference>
<accession>A0A5C8PQY5</accession>
<sequence>MCTIPTSTPPTDAEAFKLAARRQWDACAKGWHDKSALIRSWLRDSTDAMLAMADIRPGARVLDVAAGAGDQTCDIAQRVGPTGYVLATDISPAILALAKDNTRRAGHANVETRVADGEAIEVGEGSFDAAICRLGLMFFPDPGKGLERMCGALKPGGRACVMAFSSPQQNPCIGILVSTAFKHAGLPLPDPYRPGGLLSLGKPGLLDALFRHAGFSHVATTKIAAPFRLPSVHDYLDFVRVSASPILQIVGHLDDAKREAAWAEIADRLSAFNTPDGWEGPNELLLTAGQRPTL</sequence>
<name>A0A5C8PQY5_9HYPH</name>
<reference evidence="1 2" key="1">
    <citation type="submission" date="2019-06" db="EMBL/GenBank/DDBJ databases">
        <title>New taxonomy in bacterial strain CC-CFT640, isolated from vineyard.</title>
        <authorList>
            <person name="Lin S.-Y."/>
            <person name="Tsai C.-F."/>
            <person name="Young C.-C."/>
        </authorList>
    </citation>
    <scope>NUCLEOTIDE SEQUENCE [LARGE SCALE GENOMIC DNA]</scope>
    <source>
        <strain evidence="1 2">CC-CFT640</strain>
    </source>
</reference>
<dbReference type="AlphaFoldDB" id="A0A5C8PQY5"/>
<keyword evidence="1" id="KW-0489">Methyltransferase</keyword>
<dbReference type="SUPFAM" id="SSF53335">
    <property type="entry name" value="S-adenosyl-L-methionine-dependent methyltransferases"/>
    <property type="match status" value="1"/>
</dbReference>
<protein>
    <submittedName>
        <fullName evidence="1">Methyltransferase domain-containing protein</fullName>
    </submittedName>
</protein>
<dbReference type="GO" id="GO:0032259">
    <property type="term" value="P:methylation"/>
    <property type="evidence" value="ECO:0007669"/>
    <property type="project" value="UniProtKB-KW"/>
</dbReference>
<dbReference type="EMBL" id="VDUZ01000010">
    <property type="protein sequence ID" value="TXL76829.1"/>
    <property type="molecule type" value="Genomic_DNA"/>
</dbReference>
<gene>
    <name evidence="1" type="ORF">FHP25_11470</name>
</gene>
<dbReference type="Pfam" id="PF01209">
    <property type="entry name" value="Ubie_methyltran"/>
    <property type="match status" value="1"/>
</dbReference>
<keyword evidence="2" id="KW-1185">Reference proteome</keyword>
<evidence type="ECO:0000313" key="2">
    <source>
        <dbReference type="Proteomes" id="UP000321638"/>
    </source>
</evidence>
<dbReference type="Proteomes" id="UP000321638">
    <property type="component" value="Unassembled WGS sequence"/>
</dbReference>
<dbReference type="PANTHER" id="PTHR43591">
    <property type="entry name" value="METHYLTRANSFERASE"/>
    <property type="match status" value="1"/>
</dbReference>
<dbReference type="PANTHER" id="PTHR43591:SF24">
    <property type="entry name" value="2-METHOXY-6-POLYPRENYL-1,4-BENZOQUINOL METHYLASE, MITOCHONDRIAL"/>
    <property type="match status" value="1"/>
</dbReference>
<evidence type="ECO:0000313" key="1">
    <source>
        <dbReference type="EMBL" id="TXL76829.1"/>
    </source>
</evidence>
<dbReference type="CDD" id="cd02440">
    <property type="entry name" value="AdoMet_MTases"/>
    <property type="match status" value="1"/>
</dbReference>
<organism evidence="1 2">
    <name type="scientific">Vineibacter terrae</name>
    <dbReference type="NCBI Taxonomy" id="2586908"/>
    <lineage>
        <taxon>Bacteria</taxon>
        <taxon>Pseudomonadati</taxon>
        <taxon>Pseudomonadota</taxon>
        <taxon>Alphaproteobacteria</taxon>
        <taxon>Hyphomicrobiales</taxon>
        <taxon>Vineibacter</taxon>
    </lineage>
</organism>
<keyword evidence="1" id="KW-0808">Transferase</keyword>
<dbReference type="OrthoDB" id="9784101at2"/>
<dbReference type="InterPro" id="IPR029063">
    <property type="entry name" value="SAM-dependent_MTases_sf"/>
</dbReference>
<comment type="caution">
    <text evidence="1">The sequence shown here is derived from an EMBL/GenBank/DDBJ whole genome shotgun (WGS) entry which is preliminary data.</text>
</comment>